<proteinExistence type="predicted"/>
<evidence type="ECO:0000256" key="1">
    <source>
        <dbReference type="ARBA" id="ARBA00023015"/>
    </source>
</evidence>
<dbReference type="Proteomes" id="UP000586918">
    <property type="component" value="Unassembled WGS sequence"/>
</dbReference>
<evidence type="ECO:0000256" key="2">
    <source>
        <dbReference type="ARBA" id="ARBA00023125"/>
    </source>
</evidence>
<dbReference type="EMBL" id="JAAXKZ010000008">
    <property type="protein sequence ID" value="NMH90722.1"/>
    <property type="molecule type" value="Genomic_DNA"/>
</dbReference>
<name>A0A848DDR7_9PSEU</name>
<dbReference type="Pfam" id="PF00440">
    <property type="entry name" value="TetR_N"/>
    <property type="match status" value="1"/>
</dbReference>
<dbReference type="InterPro" id="IPR050109">
    <property type="entry name" value="HTH-type_TetR-like_transc_reg"/>
</dbReference>
<dbReference type="InterPro" id="IPR054129">
    <property type="entry name" value="DesT_TetR_C"/>
</dbReference>
<dbReference type="PANTHER" id="PTHR30055:SF174">
    <property type="entry name" value="TRANSCRIPTIONAL REGULATORY PROTEIN (PROBABLY TETR-FAMILY)-RELATED"/>
    <property type="match status" value="1"/>
</dbReference>
<evidence type="ECO:0000313" key="7">
    <source>
        <dbReference type="Proteomes" id="UP000586918"/>
    </source>
</evidence>
<dbReference type="GO" id="GO:0000976">
    <property type="term" value="F:transcription cis-regulatory region binding"/>
    <property type="evidence" value="ECO:0007669"/>
    <property type="project" value="TreeGrafter"/>
</dbReference>
<dbReference type="PANTHER" id="PTHR30055">
    <property type="entry name" value="HTH-TYPE TRANSCRIPTIONAL REGULATOR RUTR"/>
    <property type="match status" value="1"/>
</dbReference>
<dbReference type="GO" id="GO:0003700">
    <property type="term" value="F:DNA-binding transcription factor activity"/>
    <property type="evidence" value="ECO:0007669"/>
    <property type="project" value="TreeGrafter"/>
</dbReference>
<dbReference type="SUPFAM" id="SSF46689">
    <property type="entry name" value="Homeodomain-like"/>
    <property type="match status" value="1"/>
</dbReference>
<dbReference type="AlphaFoldDB" id="A0A848DDR7"/>
<dbReference type="Pfam" id="PF21943">
    <property type="entry name" value="TetR_C_46"/>
    <property type="match status" value="1"/>
</dbReference>
<evidence type="ECO:0000259" key="5">
    <source>
        <dbReference type="PROSITE" id="PS50977"/>
    </source>
</evidence>
<dbReference type="PROSITE" id="PS50977">
    <property type="entry name" value="HTH_TETR_2"/>
    <property type="match status" value="1"/>
</dbReference>
<dbReference type="InterPro" id="IPR001647">
    <property type="entry name" value="HTH_TetR"/>
</dbReference>
<evidence type="ECO:0000313" key="6">
    <source>
        <dbReference type="EMBL" id="NMH90722.1"/>
    </source>
</evidence>
<keyword evidence="1" id="KW-0805">Transcription regulation</keyword>
<protein>
    <submittedName>
        <fullName evidence="6">TetR/AcrR family transcriptional regulator</fullName>
    </submittedName>
</protein>
<gene>
    <name evidence="6" type="ORF">HF519_03820</name>
</gene>
<evidence type="ECO:0000256" key="3">
    <source>
        <dbReference type="ARBA" id="ARBA00023163"/>
    </source>
</evidence>
<feature type="domain" description="HTH tetR-type" evidence="5">
    <location>
        <begin position="4"/>
        <end position="64"/>
    </location>
</feature>
<evidence type="ECO:0000256" key="4">
    <source>
        <dbReference type="PROSITE-ProRule" id="PRU00335"/>
    </source>
</evidence>
<keyword evidence="2 4" id="KW-0238">DNA-binding</keyword>
<sequence length="204" mass="22467">MTPQRRRDHLIETVLGLYARLPPDEVTVDDVARAADVSRALFYRYFGNLEELHVAALGSVVQELIARIDLASGGTLVGQLRAALGEFLSVVERHAGAYVALLRRGSVISTGETDALVDGVRDHIVDLIVERSGNGRPSPLFLLTVRSWVSVVEGACLSWLQERDLPREQLQAWLVDQLLAMMLTTAEHDDAVARRIGTIMDGTR</sequence>
<keyword evidence="3" id="KW-0804">Transcription</keyword>
<keyword evidence="7" id="KW-1185">Reference proteome</keyword>
<dbReference type="Gene3D" id="1.10.357.10">
    <property type="entry name" value="Tetracycline Repressor, domain 2"/>
    <property type="match status" value="1"/>
</dbReference>
<accession>A0A848DDR7</accession>
<feature type="DNA-binding region" description="H-T-H motif" evidence="4">
    <location>
        <begin position="27"/>
        <end position="46"/>
    </location>
</feature>
<dbReference type="InterPro" id="IPR009057">
    <property type="entry name" value="Homeodomain-like_sf"/>
</dbReference>
<reference evidence="6 7" key="1">
    <citation type="submission" date="2020-04" db="EMBL/GenBank/DDBJ databases">
        <authorList>
            <person name="Klaysubun C."/>
            <person name="Duangmal K."/>
            <person name="Lipun K."/>
        </authorList>
    </citation>
    <scope>NUCLEOTIDE SEQUENCE [LARGE SCALE GENOMIC DNA]</scope>
    <source>
        <strain evidence="6 7">DSM 45300</strain>
    </source>
</reference>
<comment type="caution">
    <text evidence="6">The sequence shown here is derived from an EMBL/GenBank/DDBJ whole genome shotgun (WGS) entry which is preliminary data.</text>
</comment>
<organism evidence="6 7">
    <name type="scientific">Pseudonocardia bannensis</name>
    <dbReference type="NCBI Taxonomy" id="630973"/>
    <lineage>
        <taxon>Bacteria</taxon>
        <taxon>Bacillati</taxon>
        <taxon>Actinomycetota</taxon>
        <taxon>Actinomycetes</taxon>
        <taxon>Pseudonocardiales</taxon>
        <taxon>Pseudonocardiaceae</taxon>
        <taxon>Pseudonocardia</taxon>
    </lineage>
</organism>